<gene>
    <name evidence="2" type="ORF">MGAL_10B022748</name>
</gene>
<organism evidence="2 3">
    <name type="scientific">Mytilus galloprovincialis</name>
    <name type="common">Mediterranean mussel</name>
    <dbReference type="NCBI Taxonomy" id="29158"/>
    <lineage>
        <taxon>Eukaryota</taxon>
        <taxon>Metazoa</taxon>
        <taxon>Spiralia</taxon>
        <taxon>Lophotrochozoa</taxon>
        <taxon>Mollusca</taxon>
        <taxon>Bivalvia</taxon>
        <taxon>Autobranchia</taxon>
        <taxon>Pteriomorphia</taxon>
        <taxon>Mytilida</taxon>
        <taxon>Mytiloidea</taxon>
        <taxon>Mytilidae</taxon>
        <taxon>Mytilinae</taxon>
        <taxon>Mytilus</taxon>
    </lineage>
</organism>
<evidence type="ECO:0000256" key="1">
    <source>
        <dbReference type="SAM" id="MobiDB-lite"/>
    </source>
</evidence>
<dbReference type="Proteomes" id="UP000596742">
    <property type="component" value="Unassembled WGS sequence"/>
</dbReference>
<dbReference type="OrthoDB" id="6082425at2759"/>
<feature type="region of interest" description="Disordered" evidence="1">
    <location>
        <begin position="265"/>
        <end position="284"/>
    </location>
</feature>
<name>A0A8B6GM43_MYTGA</name>
<proteinExistence type="predicted"/>
<accession>A0A8B6GM43</accession>
<feature type="compositionally biased region" description="Polar residues" evidence="1">
    <location>
        <begin position="270"/>
        <end position="283"/>
    </location>
</feature>
<evidence type="ECO:0000313" key="2">
    <source>
        <dbReference type="EMBL" id="VDI66419.1"/>
    </source>
</evidence>
<keyword evidence="3" id="KW-1185">Reference proteome</keyword>
<sequence>MVLLVYGEINKTYIHYFDFVPHYFYSPEDFPGMSNETDSTSVFDTMRTNTSEWTDVVLPNIGIKFDTCAPESINTVFSKGVLHFVEETIRSEVVNLFWFRSEEDEEKKECFQHAVLDVFDIDCYHIDDISISDIMKIKEIEKSNWIDNFVTRSERCQRFARERICRELSTSLKTFVWQLLYMHRRTKGNTSQELSEGMFQELFVTFARTFGLNIVSSPSVEKYSMSIGRKDFVSIPNAIICHPTETGDDKICAIIQVKGCSQDEDGGHSRNLTNMPRGSNAQHIGSDLKGHHSGQFLCTLPYSVFGKNGMFGFIVQGTKVTFTALKADDGYYDNLCSEHLHQKQAFVTYSEEYNILRKEDRKLLVQTLLDIGKLMEFLCER</sequence>
<comment type="caution">
    <text evidence="2">The sequence shown here is derived from an EMBL/GenBank/DDBJ whole genome shotgun (WGS) entry which is preliminary data.</text>
</comment>
<dbReference type="AlphaFoldDB" id="A0A8B6GM43"/>
<dbReference type="EMBL" id="UYJE01008709">
    <property type="protein sequence ID" value="VDI66419.1"/>
    <property type="molecule type" value="Genomic_DNA"/>
</dbReference>
<protein>
    <submittedName>
        <fullName evidence="2">Uncharacterized protein</fullName>
    </submittedName>
</protein>
<reference evidence="2" key="1">
    <citation type="submission" date="2018-11" db="EMBL/GenBank/DDBJ databases">
        <authorList>
            <person name="Alioto T."/>
            <person name="Alioto T."/>
        </authorList>
    </citation>
    <scope>NUCLEOTIDE SEQUENCE</scope>
</reference>
<evidence type="ECO:0000313" key="3">
    <source>
        <dbReference type="Proteomes" id="UP000596742"/>
    </source>
</evidence>